<dbReference type="SMART" id="SM00034">
    <property type="entry name" value="CLECT"/>
    <property type="match status" value="1"/>
</dbReference>
<reference evidence="6 7" key="1">
    <citation type="journal article" date="2020" name="G3 (Bethesda)">
        <title>Draft Genome of the Common Snapping Turtle, Chelydra serpentina, a Model for Phenotypic Plasticity in Reptiles.</title>
        <authorList>
            <person name="Das D."/>
            <person name="Singh S.K."/>
            <person name="Bierstedt J."/>
            <person name="Erickson A."/>
            <person name="Galli G.L.J."/>
            <person name="Crossley D.A. 2nd"/>
            <person name="Rhen T."/>
        </authorList>
    </citation>
    <scope>NUCLEOTIDE SEQUENCE [LARGE SCALE GENOMIC DNA]</scope>
    <source>
        <strain evidence="6">KW</strain>
    </source>
</reference>
<dbReference type="InterPro" id="IPR016186">
    <property type="entry name" value="C-type_lectin-like/link_sf"/>
</dbReference>
<evidence type="ECO:0000259" key="5">
    <source>
        <dbReference type="PROSITE" id="PS50041"/>
    </source>
</evidence>
<evidence type="ECO:0000256" key="1">
    <source>
        <dbReference type="ARBA" id="ARBA00022734"/>
    </source>
</evidence>
<gene>
    <name evidence="6" type="ORF">G0U57_020697</name>
</gene>
<dbReference type="Proteomes" id="UP000765507">
    <property type="component" value="Unassembled WGS sequence"/>
</dbReference>
<keyword evidence="4" id="KW-1133">Transmembrane helix</keyword>
<dbReference type="PROSITE" id="PS00615">
    <property type="entry name" value="C_TYPE_LECTIN_1"/>
    <property type="match status" value="1"/>
</dbReference>
<evidence type="ECO:0000256" key="2">
    <source>
        <dbReference type="ARBA" id="ARBA00023157"/>
    </source>
</evidence>
<dbReference type="InterPro" id="IPR018378">
    <property type="entry name" value="C-type_lectin_CS"/>
</dbReference>
<keyword evidence="4" id="KW-0472">Membrane</keyword>
<dbReference type="CDD" id="cd03590">
    <property type="entry name" value="CLECT_DC-SIGN_like"/>
    <property type="match status" value="1"/>
</dbReference>
<dbReference type="OrthoDB" id="6133475at2759"/>
<comment type="caution">
    <text evidence="6">The sequence shown here is derived from an EMBL/GenBank/DDBJ whole genome shotgun (WGS) entry which is preliminary data.</text>
</comment>
<evidence type="ECO:0000256" key="4">
    <source>
        <dbReference type="SAM" id="Phobius"/>
    </source>
</evidence>
<keyword evidence="7" id="KW-1185">Reference proteome</keyword>
<dbReference type="GO" id="GO:0030246">
    <property type="term" value="F:carbohydrate binding"/>
    <property type="evidence" value="ECO:0007669"/>
    <property type="project" value="UniProtKB-KW"/>
</dbReference>
<organism evidence="6 7">
    <name type="scientific">Chelydra serpentina</name>
    <name type="common">Snapping turtle</name>
    <name type="synonym">Testudo serpentina</name>
    <dbReference type="NCBI Taxonomy" id="8475"/>
    <lineage>
        <taxon>Eukaryota</taxon>
        <taxon>Metazoa</taxon>
        <taxon>Chordata</taxon>
        <taxon>Craniata</taxon>
        <taxon>Vertebrata</taxon>
        <taxon>Euteleostomi</taxon>
        <taxon>Archelosauria</taxon>
        <taxon>Testudinata</taxon>
        <taxon>Testudines</taxon>
        <taxon>Cryptodira</taxon>
        <taxon>Durocryptodira</taxon>
        <taxon>Americhelydia</taxon>
        <taxon>Chelydroidea</taxon>
        <taxon>Chelydridae</taxon>
        <taxon>Chelydra</taxon>
    </lineage>
</organism>
<dbReference type="SUPFAM" id="SSF56436">
    <property type="entry name" value="C-type lectin-like"/>
    <property type="match status" value="1"/>
</dbReference>
<feature type="domain" description="C-type lectin" evidence="5">
    <location>
        <begin position="133"/>
        <end position="246"/>
    </location>
</feature>
<proteinExistence type="predicted"/>
<dbReference type="PANTHER" id="PTHR22803">
    <property type="entry name" value="MANNOSE, PHOSPHOLIPASE, LECTIN RECEPTOR RELATED"/>
    <property type="match status" value="1"/>
</dbReference>
<dbReference type="Pfam" id="PF00059">
    <property type="entry name" value="Lectin_C"/>
    <property type="match status" value="1"/>
</dbReference>
<dbReference type="Gene3D" id="3.10.100.10">
    <property type="entry name" value="Mannose-Binding Protein A, subunit A"/>
    <property type="match status" value="1"/>
</dbReference>
<evidence type="ECO:0000313" key="7">
    <source>
        <dbReference type="Proteomes" id="UP000765507"/>
    </source>
</evidence>
<feature type="coiled-coil region" evidence="3">
    <location>
        <begin position="81"/>
        <end position="108"/>
    </location>
</feature>
<feature type="non-terminal residue" evidence="6">
    <location>
        <position position="1"/>
    </location>
</feature>
<name>A0A8T1S3G2_CHESE</name>
<sequence length="251" mass="28653">EGTGVYVLAGKPASSSLPRTADPIPDSNEGIGYRPKSIVTLYVLMGICFAMWSVLLSIAVVKYLEMSEELKVLNYNHSERLMNVVQDLSDARIERKRLQSDMNKSSKEMWDLRASICNALPESIKCAAGWKKFAKACYYFSNTTTDWMGAKQFCTDQNSYLVIINNDNEQAFLKDCNKQKRTYWLGLSDAVEEGKWQWVDNSPYSVSFWNLGEPDMKGEEEDCVNMRSTGTWGDSECSQHNYWICEKAWIC</sequence>
<dbReference type="InterPro" id="IPR016187">
    <property type="entry name" value="CTDL_fold"/>
</dbReference>
<dbReference type="InterPro" id="IPR001304">
    <property type="entry name" value="C-type_lectin-like"/>
</dbReference>
<keyword evidence="1" id="KW-0430">Lectin</keyword>
<keyword evidence="3" id="KW-0175">Coiled coil</keyword>
<evidence type="ECO:0000313" key="6">
    <source>
        <dbReference type="EMBL" id="KAG6923368.1"/>
    </source>
</evidence>
<dbReference type="PROSITE" id="PS50041">
    <property type="entry name" value="C_TYPE_LECTIN_2"/>
    <property type="match status" value="1"/>
</dbReference>
<keyword evidence="4" id="KW-0812">Transmembrane</keyword>
<evidence type="ECO:0000256" key="3">
    <source>
        <dbReference type="SAM" id="Coils"/>
    </source>
</evidence>
<dbReference type="EMBL" id="JAHGAV010000897">
    <property type="protein sequence ID" value="KAG6923368.1"/>
    <property type="molecule type" value="Genomic_DNA"/>
</dbReference>
<protein>
    <submittedName>
        <fullName evidence="6">C-type lectin domain family 17, member A-like</fullName>
    </submittedName>
</protein>
<dbReference type="InterPro" id="IPR050111">
    <property type="entry name" value="C-type_lectin/snaclec_domain"/>
</dbReference>
<accession>A0A8T1S3G2</accession>
<feature type="transmembrane region" description="Helical" evidence="4">
    <location>
        <begin position="39"/>
        <end position="61"/>
    </location>
</feature>
<keyword evidence="2" id="KW-1015">Disulfide bond</keyword>
<dbReference type="AlphaFoldDB" id="A0A8T1S3G2"/>
<dbReference type="InterPro" id="IPR033989">
    <property type="entry name" value="CD209-like_CTLD"/>
</dbReference>